<evidence type="ECO:0000256" key="1">
    <source>
        <dbReference type="SAM" id="MobiDB-lite"/>
    </source>
</evidence>
<name>A0ABQ9FFK9_TEGGR</name>
<proteinExistence type="predicted"/>
<reference evidence="2 3" key="1">
    <citation type="submission" date="2022-12" db="EMBL/GenBank/DDBJ databases">
        <title>Chromosome-level genome of Tegillarca granosa.</title>
        <authorList>
            <person name="Kim J."/>
        </authorList>
    </citation>
    <scope>NUCLEOTIDE SEQUENCE [LARGE SCALE GENOMIC DNA]</scope>
    <source>
        <strain evidence="2">Teg-2019</strain>
        <tissue evidence="2">Adductor muscle</tissue>
    </source>
</reference>
<feature type="region of interest" description="Disordered" evidence="1">
    <location>
        <begin position="1"/>
        <end position="98"/>
    </location>
</feature>
<sequence length="98" mass="11159">MSPFIGSPSTSATSKSDVVLDVKKTNSVTMNKRKKEGREEQINEHKRKSKTLGDVSRQDRPLSNPRKSNEELKIRFPTKLPPINPEENSKKKAQKEKI</sequence>
<keyword evidence="3" id="KW-1185">Reference proteome</keyword>
<dbReference type="Proteomes" id="UP001217089">
    <property type="component" value="Unassembled WGS sequence"/>
</dbReference>
<feature type="compositionally biased region" description="Polar residues" evidence="1">
    <location>
        <begin position="7"/>
        <end position="16"/>
    </location>
</feature>
<organism evidence="2 3">
    <name type="scientific">Tegillarca granosa</name>
    <name type="common">Malaysian cockle</name>
    <name type="synonym">Anadara granosa</name>
    <dbReference type="NCBI Taxonomy" id="220873"/>
    <lineage>
        <taxon>Eukaryota</taxon>
        <taxon>Metazoa</taxon>
        <taxon>Spiralia</taxon>
        <taxon>Lophotrochozoa</taxon>
        <taxon>Mollusca</taxon>
        <taxon>Bivalvia</taxon>
        <taxon>Autobranchia</taxon>
        <taxon>Pteriomorphia</taxon>
        <taxon>Arcoida</taxon>
        <taxon>Arcoidea</taxon>
        <taxon>Arcidae</taxon>
        <taxon>Tegillarca</taxon>
    </lineage>
</organism>
<dbReference type="EMBL" id="JARBDR010000328">
    <property type="protein sequence ID" value="KAJ8316084.1"/>
    <property type="molecule type" value="Genomic_DNA"/>
</dbReference>
<gene>
    <name evidence="2" type="ORF">KUTeg_006098</name>
</gene>
<feature type="compositionally biased region" description="Basic and acidic residues" evidence="1">
    <location>
        <begin position="87"/>
        <end position="98"/>
    </location>
</feature>
<evidence type="ECO:0000313" key="2">
    <source>
        <dbReference type="EMBL" id="KAJ8316084.1"/>
    </source>
</evidence>
<comment type="caution">
    <text evidence="2">The sequence shown here is derived from an EMBL/GenBank/DDBJ whole genome shotgun (WGS) entry which is preliminary data.</text>
</comment>
<protein>
    <submittedName>
        <fullName evidence="2">Uncharacterized protein</fullName>
    </submittedName>
</protein>
<evidence type="ECO:0000313" key="3">
    <source>
        <dbReference type="Proteomes" id="UP001217089"/>
    </source>
</evidence>
<accession>A0ABQ9FFK9</accession>